<dbReference type="EMBL" id="UOFV01000082">
    <property type="protein sequence ID" value="VAW96275.1"/>
    <property type="molecule type" value="Genomic_DNA"/>
</dbReference>
<reference evidence="1" key="1">
    <citation type="submission" date="2018-06" db="EMBL/GenBank/DDBJ databases">
        <authorList>
            <person name="Zhirakovskaya E."/>
        </authorList>
    </citation>
    <scope>NUCLEOTIDE SEQUENCE</scope>
</reference>
<organism evidence="1">
    <name type="scientific">hydrothermal vent metagenome</name>
    <dbReference type="NCBI Taxonomy" id="652676"/>
    <lineage>
        <taxon>unclassified sequences</taxon>
        <taxon>metagenomes</taxon>
        <taxon>ecological metagenomes</taxon>
    </lineage>
</organism>
<gene>
    <name evidence="1" type="ORF">MNBD_GAMMA19-1557</name>
</gene>
<proteinExistence type="predicted"/>
<sequence>MKQHIKQHDIFKCAIKTPFTWVIASLFFIFAANPGLATGDDYLDALSTEAEASAHVPANTGNAGPSKEQVALEKLLEKEKPTTFKYYKKLNRWDKATVVELYRTDNADTPAKFDHLRKKVLDLYFKR</sequence>
<accession>A0A3B0ZRU4</accession>
<dbReference type="AlphaFoldDB" id="A0A3B0ZRU4"/>
<name>A0A3B0ZRU4_9ZZZZ</name>
<protein>
    <submittedName>
        <fullName evidence="1">Uncharacterized protein</fullName>
    </submittedName>
</protein>
<evidence type="ECO:0000313" key="1">
    <source>
        <dbReference type="EMBL" id="VAW96275.1"/>
    </source>
</evidence>